<evidence type="ECO:0000256" key="11">
    <source>
        <dbReference type="ARBA" id="ARBA00061296"/>
    </source>
</evidence>
<reference evidence="18" key="2">
    <citation type="submission" date="2018-07" db="EMBL/GenBank/DDBJ databases">
        <authorList>
            <person name="Quirk P.G."/>
            <person name="Krulwich T.A."/>
        </authorList>
    </citation>
    <scope>NUCLEOTIDE SEQUENCE</scope>
</reference>
<comment type="cofactor">
    <cofactor evidence="13">
        <name>Zn(2+)</name>
        <dbReference type="ChEBI" id="CHEBI:29105"/>
    </cofactor>
    <text evidence="13">Binds one Zn(2+) ion per subunit.</text>
</comment>
<keyword evidence="6 14" id="KW-1015">Disulfide bond</keyword>
<evidence type="ECO:0000256" key="7">
    <source>
        <dbReference type="ARBA" id="ARBA00023180"/>
    </source>
</evidence>
<feature type="transmembrane region" description="Helical" evidence="16">
    <location>
        <begin position="21"/>
        <end position="39"/>
    </location>
</feature>
<evidence type="ECO:0000256" key="14">
    <source>
        <dbReference type="PIRSR" id="PIRSR600720-3"/>
    </source>
</evidence>
<feature type="binding site" evidence="13">
    <location>
        <position position="379"/>
    </location>
    <ligand>
        <name>Zn(2+)</name>
        <dbReference type="ChEBI" id="CHEBI:29105"/>
        <note>catalytic</note>
    </ligand>
</feature>
<evidence type="ECO:0000256" key="2">
    <source>
        <dbReference type="ARBA" id="ARBA00022723"/>
    </source>
</evidence>
<evidence type="ECO:0000256" key="12">
    <source>
        <dbReference type="PIRSR" id="PIRSR600720-1"/>
    </source>
</evidence>
<feature type="binding site" evidence="12">
    <location>
        <position position="133"/>
    </location>
    <ligand>
        <name>a protein</name>
        <dbReference type="ChEBI" id="CHEBI:16541"/>
    </ligand>
    <ligandPart>
        <name>C-terminal Xaa-(2S)-2-hydroxyglycine residue</name>
        <dbReference type="ChEBI" id="CHEBI:142768"/>
    </ligandPart>
</feature>
<accession>A0A336LKU6</accession>
<feature type="binding site" evidence="12">
    <location>
        <position position="253"/>
    </location>
    <ligand>
        <name>a protein</name>
        <dbReference type="ChEBI" id="CHEBI:16541"/>
    </ligand>
    <ligandPart>
        <name>C-terminal Xaa-(2S)-2-hydroxyglycine residue</name>
        <dbReference type="ChEBI" id="CHEBI:142768"/>
    </ligandPart>
</feature>
<feature type="disulfide bond" evidence="14">
    <location>
        <begin position="234"/>
        <end position="254"/>
    </location>
</feature>
<feature type="disulfide bond" evidence="14">
    <location>
        <begin position="296"/>
        <end position="307"/>
    </location>
</feature>
<evidence type="ECO:0000256" key="6">
    <source>
        <dbReference type="ARBA" id="ARBA00023157"/>
    </source>
</evidence>
<evidence type="ECO:0000256" key="1">
    <source>
        <dbReference type="ARBA" id="ARBA00012343"/>
    </source>
</evidence>
<dbReference type="PANTHER" id="PTHR10680:SF37">
    <property type="entry name" value="PEPTIDYL-ALPHA-HYDROXYGLYCINE ALPHA-AMIDATING LYASE 2"/>
    <property type="match status" value="1"/>
</dbReference>
<protein>
    <recommendedName>
        <fullName evidence="1">peptidylamidoglycolate lyase</fullName>
        <ecNumber evidence="1">4.3.2.5</ecNumber>
    </recommendedName>
</protein>
<name>A0A336LKU6_CULSO</name>
<dbReference type="OMA" id="NWPTDQH"/>
<dbReference type="EMBL" id="UFQT01000040">
    <property type="protein sequence ID" value="SSX18590.1"/>
    <property type="molecule type" value="Genomic_DNA"/>
</dbReference>
<evidence type="ECO:0000256" key="8">
    <source>
        <dbReference type="ARBA" id="ARBA00023239"/>
    </source>
</evidence>
<keyword evidence="3" id="KW-0732">Signal</keyword>
<keyword evidence="7" id="KW-0325">Glycoprotein</keyword>
<dbReference type="EC" id="4.3.2.5" evidence="1"/>
<dbReference type="PRINTS" id="PR00790">
    <property type="entry name" value="PAMONOXGNASE"/>
</dbReference>
<evidence type="ECO:0000256" key="15">
    <source>
        <dbReference type="PROSITE-ProRule" id="PRU00504"/>
    </source>
</evidence>
<evidence type="ECO:0000256" key="10">
    <source>
        <dbReference type="ARBA" id="ARBA00057118"/>
    </source>
</evidence>
<dbReference type="GO" id="GO:0016020">
    <property type="term" value="C:membrane"/>
    <property type="evidence" value="ECO:0007669"/>
    <property type="project" value="InterPro"/>
</dbReference>
<sequence length="406" mass="46142">MLKIQFQSKYLKFCNSSIEIMTNWIIFTYISIITLAIFVQGSRINDEFFDEVRQLLEQKQQQQYQNQRHPQGEFIKHDIEEDNGQLEQYRYQNVDSPPKPKEIKGWPSVPLKNIGQITAVSVNPDGNPVIFHRADRVWTAETFNDTDYYQFMPDGPIQGNTIITLDARDGSVIEERGRGLFYMPHGMTIDRLGGNIWLTDVALHQVFKFKPGHDYPSITLGRRFEPGVSRYHLCKPTSVAVASTGEIFVADGYCNNRVMKFNALGRLIRIIPKPPEFLSLQVPHGLTLLEHLDLLCIADRENMRVVCPKAGLKSTRDEGEPAVTIQEPDLGRVFAVAAYGDLVYAVNGPTSQMIPIRGFTIHPKAETIIDHWGKFENPHSISFCPNGSAMYVTEIGPNKIWKFELA</sequence>
<dbReference type="CDD" id="cd14958">
    <property type="entry name" value="NHL_PAL_like"/>
    <property type="match status" value="1"/>
</dbReference>
<keyword evidence="5 13" id="KW-0862">Zinc</keyword>
<comment type="function">
    <text evidence="10">Peptidyl-alpha-hydroxylglycine alpha-amidating lyase that catalyzes an essential reaction in C-terminal alpha-amidation of peptides. Mediates the dismutation of the unstable peptidyl(2-hydroxyglycine) intermediate to glyoxylate and the corresponding desglycine peptide amide. C-terminal amidation of peptides such as neuropeptides is essential for full biological activity.</text>
</comment>
<feature type="binding site" evidence="12">
    <location>
        <position position="300"/>
    </location>
    <ligand>
        <name>a protein</name>
        <dbReference type="ChEBI" id="CHEBI:16541"/>
    </ligand>
    <ligandPart>
        <name>C-terminal Xaa-(2S)-2-hydroxyglycine residue</name>
        <dbReference type="ChEBI" id="CHEBI:142768"/>
    </ligandPart>
</feature>
<keyword evidence="16" id="KW-1133">Transmembrane helix</keyword>
<gene>
    <name evidence="18" type="primary">CSON010138</name>
</gene>
<dbReference type="GO" id="GO:0004598">
    <property type="term" value="F:peptidylamidoglycolate lyase activity"/>
    <property type="evidence" value="ECO:0007669"/>
    <property type="project" value="UniProtKB-EC"/>
</dbReference>
<comment type="catalytic activity">
    <reaction evidence="9">
        <text>a [peptide]-C-terminal (2S)-2-hydroxyglycine = a [peptide]-C-terminal amide + glyoxylate</text>
        <dbReference type="Rhea" id="RHEA:20924"/>
        <dbReference type="Rhea" id="RHEA-COMP:13485"/>
        <dbReference type="Rhea" id="RHEA-COMP:15321"/>
        <dbReference type="ChEBI" id="CHEBI:36655"/>
        <dbReference type="ChEBI" id="CHEBI:137001"/>
        <dbReference type="ChEBI" id="CHEBI:142768"/>
        <dbReference type="EC" id="4.3.2.5"/>
    </reaction>
    <physiologicalReaction direction="left-to-right" evidence="9">
        <dbReference type="Rhea" id="RHEA:20925"/>
    </physiologicalReaction>
</comment>
<keyword evidence="2 13" id="KW-0479">Metal-binding</keyword>
<evidence type="ECO:0000256" key="3">
    <source>
        <dbReference type="ARBA" id="ARBA00022729"/>
    </source>
</evidence>
<dbReference type="GO" id="GO:0005576">
    <property type="term" value="C:extracellular region"/>
    <property type="evidence" value="ECO:0007669"/>
    <property type="project" value="TreeGrafter"/>
</dbReference>
<dbReference type="AlphaFoldDB" id="A0A336LKU6"/>
<keyword evidence="16" id="KW-0812">Transmembrane</keyword>
<evidence type="ECO:0000256" key="4">
    <source>
        <dbReference type="ARBA" id="ARBA00022737"/>
    </source>
</evidence>
<keyword evidence="16" id="KW-0472">Membrane</keyword>
<dbReference type="Pfam" id="PF01436">
    <property type="entry name" value="NHL"/>
    <property type="match status" value="1"/>
</dbReference>
<keyword evidence="13" id="KW-0106">Calcium</keyword>
<proteinExistence type="inferred from homology"/>
<evidence type="ECO:0000256" key="16">
    <source>
        <dbReference type="SAM" id="Phobius"/>
    </source>
</evidence>
<feature type="binding site" evidence="13">
    <location>
        <position position="284"/>
    </location>
    <ligand>
        <name>Zn(2+)</name>
        <dbReference type="ChEBI" id="CHEBI:29105"/>
        <note>catalytic</note>
    </ligand>
</feature>
<dbReference type="Gene3D" id="2.120.10.30">
    <property type="entry name" value="TolB, C-terminal domain"/>
    <property type="match status" value="1"/>
</dbReference>
<feature type="binding site" evidence="13">
    <location>
        <position position="120"/>
    </location>
    <ligand>
        <name>Ca(2+)</name>
        <dbReference type="ChEBI" id="CHEBI:29108"/>
        <note>structural</note>
    </ligand>
</feature>
<dbReference type="GO" id="GO:0006518">
    <property type="term" value="P:peptide metabolic process"/>
    <property type="evidence" value="ECO:0007669"/>
    <property type="project" value="InterPro"/>
</dbReference>
<evidence type="ECO:0000256" key="5">
    <source>
        <dbReference type="ARBA" id="ARBA00022833"/>
    </source>
</evidence>
<organism evidence="18">
    <name type="scientific">Culicoides sonorensis</name>
    <name type="common">Biting midge</name>
    <dbReference type="NCBI Taxonomy" id="179676"/>
    <lineage>
        <taxon>Eukaryota</taxon>
        <taxon>Metazoa</taxon>
        <taxon>Ecdysozoa</taxon>
        <taxon>Arthropoda</taxon>
        <taxon>Hexapoda</taxon>
        <taxon>Insecta</taxon>
        <taxon>Pterygota</taxon>
        <taxon>Neoptera</taxon>
        <taxon>Endopterygota</taxon>
        <taxon>Diptera</taxon>
        <taxon>Nematocera</taxon>
        <taxon>Chironomoidea</taxon>
        <taxon>Ceratopogonidae</taxon>
        <taxon>Ceratopogoninae</taxon>
        <taxon>Culicoides</taxon>
        <taxon>Monoculicoides</taxon>
    </lineage>
</organism>
<keyword evidence="8" id="KW-0456">Lyase</keyword>
<dbReference type="PANTHER" id="PTHR10680">
    <property type="entry name" value="PEPTIDYL-GLYCINE ALPHA-AMIDATING MONOOXYGENASE"/>
    <property type="match status" value="1"/>
</dbReference>
<dbReference type="InterPro" id="IPR000720">
    <property type="entry name" value="PHM/PAL"/>
</dbReference>
<dbReference type="InterPro" id="IPR001258">
    <property type="entry name" value="NHL_repeat"/>
</dbReference>
<evidence type="ECO:0000256" key="13">
    <source>
        <dbReference type="PIRSR" id="PIRSR600720-2"/>
    </source>
</evidence>
<feature type="binding site" evidence="13">
    <location>
        <position position="185"/>
    </location>
    <ligand>
        <name>Zn(2+)</name>
        <dbReference type="ChEBI" id="CHEBI:29105"/>
        <note>catalytic</note>
    </ligand>
</feature>
<dbReference type="GO" id="GO:0046872">
    <property type="term" value="F:metal ion binding"/>
    <property type="evidence" value="ECO:0007669"/>
    <property type="project" value="UniProtKB-KW"/>
</dbReference>
<evidence type="ECO:0000313" key="18">
    <source>
        <dbReference type="EMBL" id="SSX18590.1"/>
    </source>
</evidence>
<dbReference type="SUPFAM" id="SSF101898">
    <property type="entry name" value="NHL repeat"/>
    <property type="match status" value="1"/>
</dbReference>
<dbReference type="PROSITE" id="PS51125">
    <property type="entry name" value="NHL"/>
    <property type="match status" value="2"/>
</dbReference>
<evidence type="ECO:0000313" key="17">
    <source>
        <dbReference type="EMBL" id="SSW98204.1"/>
    </source>
</evidence>
<dbReference type="VEuPathDB" id="VectorBase:CSON010138"/>
<reference evidence="17" key="1">
    <citation type="submission" date="2018-04" db="EMBL/GenBank/DDBJ databases">
        <authorList>
            <person name="Go L.Y."/>
            <person name="Mitchell J.A."/>
        </authorList>
    </citation>
    <scope>NUCLEOTIDE SEQUENCE</scope>
    <source>
        <tissue evidence="17">Whole organism</tissue>
    </source>
</reference>
<dbReference type="EMBL" id="UFQS01000040">
    <property type="protein sequence ID" value="SSW98204.1"/>
    <property type="molecule type" value="Genomic_DNA"/>
</dbReference>
<dbReference type="InterPro" id="IPR011042">
    <property type="entry name" value="6-blade_b-propeller_TolB-like"/>
</dbReference>
<feature type="repeat" description="NHL" evidence="15">
    <location>
        <begin position="225"/>
        <end position="264"/>
    </location>
</feature>
<evidence type="ECO:0000256" key="9">
    <source>
        <dbReference type="ARBA" id="ARBA00050393"/>
    </source>
</evidence>
<comment type="similarity">
    <text evidence="11">Belongs to the peptidyl-alpha-hydroxyglycine alpha-amidating lyase family.</text>
</comment>
<feature type="repeat" description="NHL" evidence="15">
    <location>
        <begin position="170"/>
        <end position="212"/>
    </location>
</feature>
<dbReference type="FunFam" id="2.120.10.30:FF:000054">
    <property type="entry name" value="Peptidyl-alpha-hydroxyglycine alpha-amidating lyase 1"/>
    <property type="match status" value="1"/>
</dbReference>
<keyword evidence="4" id="KW-0677">Repeat</keyword>